<comment type="caution">
    <text evidence="1">The sequence shown here is derived from an EMBL/GenBank/DDBJ whole genome shotgun (WGS) entry which is preliminary data.</text>
</comment>
<accession>A0ACB1APN6</accession>
<evidence type="ECO:0000313" key="1">
    <source>
        <dbReference type="EMBL" id="CAK5098557.1"/>
    </source>
</evidence>
<evidence type="ECO:0000313" key="2">
    <source>
        <dbReference type="Proteomes" id="UP001497535"/>
    </source>
</evidence>
<dbReference type="EMBL" id="CAVMJV010000103">
    <property type="protein sequence ID" value="CAK5098557.1"/>
    <property type="molecule type" value="Genomic_DNA"/>
</dbReference>
<gene>
    <name evidence="1" type="ORF">MENTE1834_LOCUS41633</name>
</gene>
<sequence>MNQFRVTSGQKEMISAAEDYADTVLRHTKKILPHLARLFLVSTFIEDGCRMWIQWDDQRDYMQESWSLGWFLAVVFVVFNFFGQLVPVVMIMIRKHVGIACSVLAAVVVIQTIAYHIIWDLKFLARNIAVFGGLVLLYAETLEERKSLFAGVPQMNDDNKPKSYMILTGRILLVFMFLSLIHFDLSFFKIVELSVGVILMVLVTIGYKTKLSSMILSFWLFALNLWLNCWWTIPQDRFYRDFMKYDFFQTLSVIGGLLLVISYGPGGASLGKYWRKKLEKYFVF</sequence>
<reference evidence="1" key="1">
    <citation type="submission" date="2023-11" db="EMBL/GenBank/DDBJ databases">
        <authorList>
            <person name="Poullet M."/>
        </authorList>
    </citation>
    <scope>NUCLEOTIDE SEQUENCE</scope>
    <source>
        <strain evidence="1">E1834</strain>
    </source>
</reference>
<protein>
    <submittedName>
        <fullName evidence="1">Uncharacterized protein</fullName>
    </submittedName>
</protein>
<keyword evidence="2" id="KW-1185">Reference proteome</keyword>
<dbReference type="Proteomes" id="UP001497535">
    <property type="component" value="Unassembled WGS sequence"/>
</dbReference>
<name>A0ACB1APN6_MELEN</name>
<organism evidence="1 2">
    <name type="scientific">Meloidogyne enterolobii</name>
    <name type="common">Root-knot nematode worm</name>
    <name type="synonym">Meloidogyne mayaguensis</name>
    <dbReference type="NCBI Taxonomy" id="390850"/>
    <lineage>
        <taxon>Eukaryota</taxon>
        <taxon>Metazoa</taxon>
        <taxon>Ecdysozoa</taxon>
        <taxon>Nematoda</taxon>
        <taxon>Chromadorea</taxon>
        <taxon>Rhabditida</taxon>
        <taxon>Tylenchina</taxon>
        <taxon>Tylenchomorpha</taxon>
        <taxon>Tylenchoidea</taxon>
        <taxon>Meloidogynidae</taxon>
        <taxon>Meloidogyninae</taxon>
        <taxon>Meloidogyne</taxon>
    </lineage>
</organism>
<proteinExistence type="predicted"/>